<keyword evidence="2" id="KW-0547">Nucleotide-binding</keyword>
<feature type="domain" description="ATPase AAA-type core" evidence="1">
    <location>
        <begin position="420"/>
        <end position="485"/>
    </location>
</feature>
<name>A0ABS8D7W1_9NEIS</name>
<gene>
    <name evidence="2" type="ORF">LIN78_11735</name>
</gene>
<dbReference type="RefSeq" id="WP_227181029.1">
    <property type="nucleotide sequence ID" value="NZ_JAJBZT010000006.1"/>
</dbReference>
<evidence type="ECO:0000313" key="2">
    <source>
        <dbReference type="EMBL" id="MCB6184217.1"/>
    </source>
</evidence>
<reference evidence="2" key="1">
    <citation type="submission" date="2021-10" db="EMBL/GenBank/DDBJ databases">
        <title>The complete genome sequence of Leeia sp. TBRC 13508.</title>
        <authorList>
            <person name="Charoenyingcharoen P."/>
            <person name="Yukphan P."/>
        </authorList>
    </citation>
    <scope>NUCLEOTIDE SEQUENCE</scope>
    <source>
        <strain evidence="2">TBRC 13508</strain>
    </source>
</reference>
<evidence type="ECO:0000259" key="1">
    <source>
        <dbReference type="Pfam" id="PF13304"/>
    </source>
</evidence>
<keyword evidence="2" id="KW-0067">ATP-binding</keyword>
<proteinExistence type="predicted"/>
<dbReference type="Pfam" id="PF13304">
    <property type="entry name" value="AAA_21"/>
    <property type="match status" value="1"/>
</dbReference>
<dbReference type="InterPro" id="IPR051396">
    <property type="entry name" value="Bact_Antivir_Def_Nuclease"/>
</dbReference>
<sequence>MVTVVLNLGGHGETVKPCVSLQPTNTRWNDFGYNYHANVYINFGNGKTPLELQAQVIPIKSYDGKEIVLSNNFDQWLKAELTISSKGWINAETDLVNDEYPRFITLLQGETAYRQLAEIVDDQQLRAEILTKMNDLVFLRHNKHFEPLTELLMQTLQFQLGVMRTGSAFRGIHRGQRYLMGGFKSPQKMDTRSSFSFLCPLRGFQGKPHSLSVDFIDNKLLSDRIHCLVGQNGTGKSRLLREFILAVGNSAASDETVPPFIDNFESTARDDLFKFDGQDYSRVIAISSDAESNFPTAVRSDSRFEYYLINLHRSEIREGGTNISTRLLVDLMRASDLIGQNSRWQIFQKALYGYINISDIYLPLLDDVNHGRAITLDGLKWVSAATLLSIGEQSSLELFGMLDLSREVTFISEGKEISPSSGERMYFRFALNLLSFIDSGYVLVIDEPETHLHPNLVCDFMNLLYDVLTPTNSIALIATHSAYVIREVPTHCAHVYSIDENRIPSEKFVSLKTLGASVESISQAIFADSNVKKFHQRLVRIMGSEGKTIDELIQVYAGLVSPEMLSQVASKLYKDKSAAGAE</sequence>
<dbReference type="InterPro" id="IPR003959">
    <property type="entry name" value="ATPase_AAA_core"/>
</dbReference>
<dbReference type="Proteomes" id="UP001165395">
    <property type="component" value="Unassembled WGS sequence"/>
</dbReference>
<evidence type="ECO:0000313" key="3">
    <source>
        <dbReference type="Proteomes" id="UP001165395"/>
    </source>
</evidence>
<dbReference type="Gene3D" id="3.40.50.300">
    <property type="entry name" value="P-loop containing nucleotide triphosphate hydrolases"/>
    <property type="match status" value="1"/>
</dbReference>
<dbReference type="SUPFAM" id="SSF52540">
    <property type="entry name" value="P-loop containing nucleoside triphosphate hydrolases"/>
    <property type="match status" value="1"/>
</dbReference>
<dbReference type="GO" id="GO:0005524">
    <property type="term" value="F:ATP binding"/>
    <property type="evidence" value="ECO:0007669"/>
    <property type="project" value="UniProtKB-KW"/>
</dbReference>
<protein>
    <submittedName>
        <fullName evidence="2">ATP-binding protein</fullName>
    </submittedName>
</protein>
<accession>A0ABS8D7W1</accession>
<dbReference type="PANTHER" id="PTHR43581">
    <property type="entry name" value="ATP/GTP PHOSPHATASE"/>
    <property type="match status" value="1"/>
</dbReference>
<dbReference type="InterPro" id="IPR027417">
    <property type="entry name" value="P-loop_NTPase"/>
</dbReference>
<organism evidence="2 3">
    <name type="scientific">Leeia speluncae</name>
    <dbReference type="NCBI Taxonomy" id="2884804"/>
    <lineage>
        <taxon>Bacteria</taxon>
        <taxon>Pseudomonadati</taxon>
        <taxon>Pseudomonadota</taxon>
        <taxon>Betaproteobacteria</taxon>
        <taxon>Neisseriales</taxon>
        <taxon>Leeiaceae</taxon>
        <taxon>Leeia</taxon>
    </lineage>
</organism>
<dbReference type="PANTHER" id="PTHR43581:SF2">
    <property type="entry name" value="EXCINUCLEASE ATPASE SUBUNIT"/>
    <property type="match status" value="1"/>
</dbReference>
<dbReference type="EMBL" id="JAJBZT010000006">
    <property type="protein sequence ID" value="MCB6184217.1"/>
    <property type="molecule type" value="Genomic_DNA"/>
</dbReference>
<comment type="caution">
    <text evidence="2">The sequence shown here is derived from an EMBL/GenBank/DDBJ whole genome shotgun (WGS) entry which is preliminary data.</text>
</comment>
<keyword evidence="3" id="KW-1185">Reference proteome</keyword>